<dbReference type="PANTHER" id="PTHR31642">
    <property type="entry name" value="TRICHOTHECENE 3-O-ACETYLTRANSFERASE"/>
    <property type="match status" value="1"/>
</dbReference>
<organism evidence="2 3">
    <name type="scientific">Camellia sinensis</name>
    <name type="common">Tea plant</name>
    <name type="synonym">Thea sinensis</name>
    <dbReference type="NCBI Taxonomy" id="4442"/>
    <lineage>
        <taxon>Eukaryota</taxon>
        <taxon>Viridiplantae</taxon>
        <taxon>Streptophyta</taxon>
        <taxon>Embryophyta</taxon>
        <taxon>Tracheophyta</taxon>
        <taxon>Spermatophyta</taxon>
        <taxon>Magnoliopsida</taxon>
        <taxon>eudicotyledons</taxon>
        <taxon>Gunneridae</taxon>
        <taxon>Pentapetalae</taxon>
        <taxon>asterids</taxon>
        <taxon>Ericales</taxon>
        <taxon>Theaceae</taxon>
        <taxon>Camellia</taxon>
    </lineage>
</organism>
<dbReference type="InterPro" id="IPR050317">
    <property type="entry name" value="Plant_Fungal_Acyltransferase"/>
</dbReference>
<evidence type="ECO:0000313" key="2">
    <source>
        <dbReference type="EMBL" id="KAF5941482.1"/>
    </source>
</evidence>
<reference evidence="2 3" key="2">
    <citation type="submission" date="2020-07" db="EMBL/GenBank/DDBJ databases">
        <title>Genome assembly of wild tea tree DASZ reveals pedigree and selection history of tea varieties.</title>
        <authorList>
            <person name="Zhang W."/>
        </authorList>
    </citation>
    <scope>NUCLEOTIDE SEQUENCE [LARGE SCALE GENOMIC DNA]</scope>
    <source>
        <strain evidence="3">cv. G240</strain>
        <tissue evidence="2">Leaf</tissue>
    </source>
</reference>
<keyword evidence="3" id="KW-1185">Reference proteome</keyword>
<name>A0A7J7GKY4_CAMSI</name>
<dbReference type="Pfam" id="PF02458">
    <property type="entry name" value="Transferase"/>
    <property type="match status" value="1"/>
</dbReference>
<proteinExistence type="inferred from homology"/>
<dbReference type="InterPro" id="IPR023213">
    <property type="entry name" value="CAT-like_dom_sf"/>
</dbReference>
<dbReference type="Proteomes" id="UP000593564">
    <property type="component" value="Unassembled WGS sequence"/>
</dbReference>
<evidence type="ECO:0000313" key="3">
    <source>
        <dbReference type="Proteomes" id="UP000593564"/>
    </source>
</evidence>
<dbReference type="GO" id="GO:0016747">
    <property type="term" value="F:acyltransferase activity, transferring groups other than amino-acyl groups"/>
    <property type="evidence" value="ECO:0007669"/>
    <property type="project" value="TreeGrafter"/>
</dbReference>
<comment type="similarity">
    <text evidence="1">Belongs to the plant acyltransferase family.</text>
</comment>
<dbReference type="EMBL" id="JACBKZ010000009">
    <property type="protein sequence ID" value="KAF5941482.1"/>
    <property type="molecule type" value="Genomic_DNA"/>
</dbReference>
<protein>
    <submittedName>
        <fullName evidence="2">Uncharacterized protein</fullName>
    </submittedName>
</protein>
<evidence type="ECO:0000256" key="1">
    <source>
        <dbReference type="ARBA" id="ARBA00009861"/>
    </source>
</evidence>
<reference evidence="3" key="1">
    <citation type="journal article" date="2020" name="Nat. Commun.">
        <title>Genome assembly of wild tea tree DASZ reveals pedigree and selection history of tea varieties.</title>
        <authorList>
            <person name="Zhang W."/>
            <person name="Zhang Y."/>
            <person name="Qiu H."/>
            <person name="Guo Y."/>
            <person name="Wan H."/>
            <person name="Zhang X."/>
            <person name="Scossa F."/>
            <person name="Alseekh S."/>
            <person name="Zhang Q."/>
            <person name="Wang P."/>
            <person name="Xu L."/>
            <person name="Schmidt M.H."/>
            <person name="Jia X."/>
            <person name="Li D."/>
            <person name="Zhu A."/>
            <person name="Guo F."/>
            <person name="Chen W."/>
            <person name="Ni D."/>
            <person name="Usadel B."/>
            <person name="Fernie A.R."/>
            <person name="Wen W."/>
        </authorList>
    </citation>
    <scope>NUCLEOTIDE SEQUENCE [LARGE SCALE GENOMIC DNA]</scope>
    <source>
        <strain evidence="3">cv. G240</strain>
    </source>
</reference>
<dbReference type="Gene3D" id="3.30.559.10">
    <property type="entry name" value="Chloramphenicol acetyltransferase-like domain"/>
    <property type="match status" value="1"/>
</dbReference>
<dbReference type="PANTHER" id="PTHR31642:SF231">
    <property type="entry name" value="BAHD FAMILY ACYLTRANSFERASE, CLADE V"/>
    <property type="match status" value="1"/>
</dbReference>
<gene>
    <name evidence="2" type="ORF">HYC85_019124</name>
</gene>
<dbReference type="AlphaFoldDB" id="A0A7J7GKY4"/>
<accession>A0A7J7GKY4</accession>
<sequence length="154" mass="17219">MECKNKGGIQTILFAVDIRARVSLPLPDGFVGNAVIAGFATTKVSDLVERPLEFVLRREGIERVSRDEYVRSVIDWLEVYRGIPNTCNGNFYVSAWWKLPFDEVDFGFGKPVHSGPIVSGNDEFVLLLSNGGGGINGWLGLEKEKIKRFMLHVF</sequence>
<comment type="caution">
    <text evidence="2">The sequence shown here is derived from an EMBL/GenBank/DDBJ whole genome shotgun (WGS) entry which is preliminary data.</text>
</comment>